<feature type="compositionally biased region" description="Basic and acidic residues" evidence="1">
    <location>
        <begin position="599"/>
        <end position="608"/>
    </location>
</feature>
<dbReference type="GeneID" id="107109715"/>
<evidence type="ECO:0000259" key="2">
    <source>
        <dbReference type="Pfam" id="PF25281"/>
    </source>
</evidence>
<feature type="compositionally biased region" description="Basic and acidic residues" evidence="1">
    <location>
        <begin position="330"/>
        <end position="379"/>
    </location>
</feature>
<feature type="region of interest" description="Disordered" evidence="1">
    <location>
        <begin position="2014"/>
        <end position="2046"/>
    </location>
</feature>
<evidence type="ECO:0000313" key="4">
    <source>
        <dbReference type="RefSeq" id="XP_015265881.1"/>
    </source>
</evidence>
<protein>
    <submittedName>
        <fullName evidence="4">Microtubule-associated protein 1A</fullName>
    </submittedName>
</protein>
<feature type="region of interest" description="Disordered" evidence="1">
    <location>
        <begin position="2133"/>
        <end position="2667"/>
    </location>
</feature>
<dbReference type="InterPro" id="IPR036866">
    <property type="entry name" value="RibonucZ/Hydroxyglut_hydro"/>
</dbReference>
<dbReference type="Pfam" id="PF25281">
    <property type="entry name" value="MBL_MAP1B"/>
    <property type="match status" value="1"/>
</dbReference>
<organism evidence="3 4">
    <name type="scientific">Gekko japonicus</name>
    <name type="common">Schlegel's Japanese gecko</name>
    <dbReference type="NCBI Taxonomy" id="146911"/>
    <lineage>
        <taxon>Eukaryota</taxon>
        <taxon>Metazoa</taxon>
        <taxon>Chordata</taxon>
        <taxon>Craniata</taxon>
        <taxon>Vertebrata</taxon>
        <taxon>Euteleostomi</taxon>
        <taxon>Lepidosauria</taxon>
        <taxon>Squamata</taxon>
        <taxon>Bifurcata</taxon>
        <taxon>Gekkota</taxon>
        <taxon>Gekkonidae</taxon>
        <taxon>Gekkoninae</taxon>
        <taxon>Gekko</taxon>
    </lineage>
</organism>
<feature type="compositionally biased region" description="Basic and acidic residues" evidence="1">
    <location>
        <begin position="1122"/>
        <end position="1137"/>
    </location>
</feature>
<feature type="compositionally biased region" description="Basic and acidic residues" evidence="1">
    <location>
        <begin position="2178"/>
        <end position="2187"/>
    </location>
</feature>
<feature type="compositionally biased region" description="Low complexity" evidence="1">
    <location>
        <begin position="1081"/>
        <end position="1092"/>
    </location>
</feature>
<feature type="compositionally biased region" description="Polar residues" evidence="1">
    <location>
        <begin position="1182"/>
        <end position="1204"/>
    </location>
</feature>
<feature type="compositionally biased region" description="Basic and acidic residues" evidence="1">
    <location>
        <begin position="620"/>
        <end position="669"/>
    </location>
</feature>
<proteinExistence type="predicted"/>
<feature type="region of interest" description="Disordered" evidence="1">
    <location>
        <begin position="1783"/>
        <end position="1888"/>
    </location>
</feature>
<reference evidence="4" key="1">
    <citation type="submission" date="2025-08" db="UniProtKB">
        <authorList>
            <consortium name="RefSeq"/>
        </authorList>
    </citation>
    <scope>IDENTIFICATION</scope>
</reference>
<feature type="compositionally biased region" description="Basic and acidic residues" evidence="1">
    <location>
        <begin position="1973"/>
        <end position="1983"/>
    </location>
</feature>
<feature type="compositionally biased region" description="Basic and acidic residues" evidence="1">
    <location>
        <begin position="2618"/>
        <end position="2635"/>
    </location>
</feature>
<feature type="compositionally biased region" description="Polar residues" evidence="1">
    <location>
        <begin position="1291"/>
        <end position="1304"/>
    </location>
</feature>
<feature type="compositionally biased region" description="Basic and acidic residues" evidence="1">
    <location>
        <begin position="894"/>
        <end position="925"/>
    </location>
</feature>
<feature type="compositionally biased region" description="Basic residues" evidence="1">
    <location>
        <begin position="380"/>
        <end position="395"/>
    </location>
</feature>
<feature type="compositionally biased region" description="Basic and acidic residues" evidence="1">
    <location>
        <begin position="1269"/>
        <end position="1290"/>
    </location>
</feature>
<dbReference type="SUPFAM" id="SSF56281">
    <property type="entry name" value="Metallo-hydrolase/oxidoreductase"/>
    <property type="match status" value="1"/>
</dbReference>
<dbReference type="RefSeq" id="XP_015265881.1">
    <property type="nucleotide sequence ID" value="XM_015410395.1"/>
</dbReference>
<feature type="compositionally biased region" description="Basic and acidic residues" evidence="1">
    <location>
        <begin position="473"/>
        <end position="488"/>
    </location>
</feature>
<feature type="compositionally biased region" description="Acidic residues" evidence="1">
    <location>
        <begin position="2350"/>
        <end position="2361"/>
    </location>
</feature>
<feature type="compositionally biased region" description="Polar residues" evidence="1">
    <location>
        <begin position="999"/>
        <end position="1009"/>
    </location>
</feature>
<evidence type="ECO:0000256" key="1">
    <source>
        <dbReference type="SAM" id="MobiDB-lite"/>
    </source>
</evidence>
<gene>
    <name evidence="4" type="primary">MAP1A</name>
</gene>
<feature type="domain" description="Microtubule-associated protein 1A/B/S-like MBL-like" evidence="2">
    <location>
        <begin position="18"/>
        <end position="300"/>
    </location>
</feature>
<feature type="compositionally biased region" description="Low complexity" evidence="1">
    <location>
        <begin position="2653"/>
        <end position="2667"/>
    </location>
</feature>
<feature type="compositionally biased region" description="Polar residues" evidence="1">
    <location>
        <begin position="1473"/>
        <end position="1488"/>
    </location>
</feature>
<feature type="compositionally biased region" description="Basic and acidic residues" evidence="1">
    <location>
        <begin position="2411"/>
        <end position="2426"/>
    </location>
</feature>
<feature type="compositionally biased region" description="Basic and acidic residues" evidence="1">
    <location>
        <begin position="1067"/>
        <end position="1080"/>
    </location>
</feature>
<feature type="compositionally biased region" description="Basic and acidic residues" evidence="1">
    <location>
        <begin position="1949"/>
        <end position="1964"/>
    </location>
</feature>
<feature type="compositionally biased region" description="Low complexity" evidence="1">
    <location>
        <begin position="2256"/>
        <end position="2270"/>
    </location>
</feature>
<feature type="region of interest" description="Disordered" evidence="1">
    <location>
        <begin position="2084"/>
        <end position="2105"/>
    </location>
</feature>
<dbReference type="InterPro" id="IPR026074">
    <property type="entry name" value="MAP1"/>
</dbReference>
<dbReference type="PANTHER" id="PTHR13843">
    <property type="entry name" value="MICROTUBULE-ASSOCIATED PROTEIN"/>
    <property type="match status" value="1"/>
</dbReference>
<dbReference type="Proteomes" id="UP000694871">
    <property type="component" value="Unplaced"/>
</dbReference>
<feature type="region of interest" description="Disordered" evidence="1">
    <location>
        <begin position="1468"/>
        <end position="1507"/>
    </location>
</feature>
<feature type="region of interest" description="Disordered" evidence="1">
    <location>
        <begin position="297"/>
        <end position="687"/>
    </location>
</feature>
<feature type="compositionally biased region" description="Basic and acidic residues" evidence="1">
    <location>
        <begin position="396"/>
        <end position="453"/>
    </location>
</feature>
<feature type="compositionally biased region" description="Low complexity" evidence="1">
    <location>
        <begin position="2592"/>
        <end position="2603"/>
    </location>
</feature>
<feature type="region of interest" description="Disordered" evidence="1">
    <location>
        <begin position="985"/>
        <end position="1099"/>
    </location>
</feature>
<feature type="compositionally biased region" description="Basic and acidic residues" evidence="1">
    <location>
        <begin position="2390"/>
        <end position="2402"/>
    </location>
</feature>
<dbReference type="PANTHER" id="PTHR13843:SF6">
    <property type="entry name" value="MICROTUBULE-ASSOCIATED PROTEIN 1A"/>
    <property type="match status" value="1"/>
</dbReference>
<feature type="compositionally biased region" description="Basic and acidic residues" evidence="1">
    <location>
        <begin position="519"/>
        <end position="533"/>
    </location>
</feature>
<feature type="compositionally biased region" description="Polar residues" evidence="1">
    <location>
        <begin position="2324"/>
        <end position="2334"/>
    </location>
</feature>
<dbReference type="InterPro" id="IPR057480">
    <property type="entry name" value="MAP1A/B/S-like_MBL"/>
</dbReference>
<keyword evidence="3" id="KW-1185">Reference proteome</keyword>
<accession>A0ABM1JWP4</accession>
<feature type="region of interest" description="Disordered" evidence="1">
    <location>
        <begin position="1111"/>
        <end position="1343"/>
    </location>
</feature>
<feature type="compositionally biased region" description="Basic and acidic residues" evidence="1">
    <location>
        <begin position="2569"/>
        <end position="2583"/>
    </location>
</feature>
<feature type="compositionally biased region" description="Basic and acidic residues" evidence="1">
    <location>
        <begin position="1810"/>
        <end position="1837"/>
    </location>
</feature>
<name>A0ABM1JWP4_GEKJA</name>
<feature type="region of interest" description="Disordered" evidence="1">
    <location>
        <begin position="1735"/>
        <end position="1758"/>
    </location>
</feature>
<feature type="compositionally biased region" description="Basic and acidic residues" evidence="1">
    <location>
        <begin position="1246"/>
        <end position="1258"/>
    </location>
</feature>
<feature type="compositionally biased region" description="Low complexity" evidence="1">
    <location>
        <begin position="2199"/>
        <end position="2215"/>
    </location>
</feature>
<sequence>MDGVSEFAEYVSETVDVPSPFDLLEPPTSGGFLKLSKPCCYIFPGGRGDSALFAVNGFNILVDGGSERKSCFWKLVRHLDRIDSVLLTHIGADNLPGINGLLQRKIAEQDEEQSQGSTNYSDWMKNLISPELGVIFFNVPEKLKMPESSMKVKRSIEEASLTLQYLNRLGMKPEPLHRVVSNTIEPITLFHKMGVGKLDMYILNPVKESKEMQFLMQKWAGNSKAKTGIVLASGKEGEISVPYLTSVTALVVWLPASPSEKIVRVLFPGNAPQNKILEGLEKLRHLDCLKHPIATQKDVAPGVPSPALKQTKVRQRTDSRESLKPSAKGAAEEGAKEVKAEAVKETKMERKAKELSERNPEKPVKPEKIKTDTSDALKAEKRKLAKDKVGKKHLKEKASKLEEKRDKEKKEIKRERKELKREDGRKEERKESKKEERKKEAKPEPKKIPKPDLKPFTPEVRKTLYKAKAPNRIKPDKVRSKAEKEPPADQRAFPGLKRPGQPQEPDIAEPRPVLSSPEDLTKDFEELKLEEQVRPPAGLTSAKAGELFKQDEAPRPPWATGVQEDGLTAEPSPPTSISPAVPEEEITSPKVSGELPSHQLEKRGKTAESSDSEEAALVEPFRKGELEEKVGRAAPDEDSQPEQREDIVEKAEQEEMEEQDAKAEGDEAKGSPVSLFHQPADATWPCGEMGKELKDEKVNRIRHGKLAGKEESSFAPVPSGEHVSYIQDETIPGYSETEQTISDEEIHDEQEERIPHLRPDVGSYTISVPGQPNLFEAIHGIPAMPAAEGAKGYAGQEPEILSYPTNIVAAPLAEEEHVSSATSITECDKLSSFATSVAEDQSVASITAPQTEETGKSSLLVDTVNSIPSSRTEATQGLDYVPSAGTISPTSSLEEDKGFKSPPPEDFHALTEGERKFEACKKGLREEEEEEDETPNAERPKRAQGHYDAPAFPHQGVLGEGLAEEPTKATQAAILLLMEGGSQFLPADSSEDSTVKMASPTQSGPTSAGHTPFHQSPVEEKSDTVEAELFDKGPVRWDGGGSPSTARESKGERTEVGCGKEAASGLLRDKPGPEGTRRVQAEPASSQSESQSLPWEREELAMHFYHKQETLDISDLYPPTQEPKEEASLEHGRHPGRSEFSAAEIPPPKGWEELAGRPEDDLVGHTSIEGASPGEVKFPKESSGQAKSPEVSTKNMSAEDSNTGHFIEQSPDQEKQLSDTIRYASPSPEKETPSHLFTEEISQIDAKSKETPAGRKPPDGFSEEFSAETTRHQIHTESPDRGETVIKKDSLSSLSCSAQTQNAHPPQMFSADTGLVSSPEKGPHKEPSPVLSPKDTSSHFTEPGHILGMEFLEVCSEEAEEKQGAEEQSPEMEDIYLKDALYEKKVWFPEEVKEIPGRKQQKYDKERGECSLLEDERGECTFLDDEVEGFVKKTLLSVTEERNIPGSVESKDYISEMAEKEIWDREYRDFQEETATQKPGTFAQNDLSLQGDKPADQQVGESVSVQADTLPRVLDAEEFKMSVSISSQSPERESSPKSSLDWAALSLPHEAKIGTVIEGKEDPSCTHKQGGKKIAPELGTDSVGEAMTIRSLPPVSATLEGASFSELGETSVFDKSAVQLPLGAEEEGPETDVLLKGMLGPKQAPEAELDASHDQSSEGQQEAMVSAAPWSPGGLEDAVFIVGESQETRRSLPGYNHGRGRDHTVPWQGTTSFGQLECHSWPYTLDSSSQFEFCESKDDANGKGQKKEEREPTPYPHEKSFQYADIFDKVAVPGAGKDALFQVRKAQPGQKGSLYPISSKEEESCLYTPTEKELSSPASPKDKADPSFEYAEVHEECSSQTKQHGLALGLTDKDTQHERHTLPLPPENLMRPTPASSPEDQGSACAAGIVDRCHQGEMAGYLNTVQPPDANIRQEQRSLSPEHRQPKDVYYEKADGGGGGGGESVSDSELEKGAKEESEKESKLPEPPSAVEAAREKEPYADISWVEKVRAPQPRQEADPVLLACGGLLAEENQAEQTVQGADEAPYDTLTNSGRQTGRPACASGATNVSVEANTRYAADAASSAKHSSDDELCLEGHTKGFSLASSAEEEKESPKATALLNKGLGGSASGFELSSLGKHELSILFRHEAHFSSHPEDTSQASGMFDPVSSEKGMEGEYLEVSEKAVSAGPSLTRVSGHGEEGKRSSEVPQQCPPVDSPDPSAEAASSSSSKAPVRQAAGETSCPSLFPTKSEAAAAAEPDPGSTRSASSPPPAGPAEAYSYGTGGAATASRDDDCSQCLAGQQQKPHCTQPLPSPGERMSASSFPDVLAAPPACQQEVVATANGPTEVSTSPLASHGMSYIPAERLVETEEEEEEEEEEGCDRQSRPSSLLTPEPPLPSFLSGAQQGSKAEDHGNASHELEPCLGAASDYEQKFPSEYKPRKDELSPSFINPSPHDSSEDSELSQVEGHPSVKGRAHPSPGGHRQATAMVEETPPTSASDSGTSQSDSDVPPETEECPSITADAAMDSDEDADFLPVDKAVGSSHHSSTRTSHDPQPAFLVDPHPHPPHPDVCMMDPEVLLNEQNLSRPDKISKKDMKEKTKGVRKPLSKPKPSSPSRKPAPTKLPPSDRSSKPALAKREKLLKSHVEEKEGSRSSHPPSHGKNLVNGVRTSPVSSNPKSSSSVPSGPPVYVDLAYIPNHCNAKNTDHEFFKKVRASYYVVSGNDPSNGEPSRAVLDALLEGKSQWGENLQVTLIPTHDTAVTREWYQQTHEKQQELSIMVLASSSTVVMQDESFPACKIEF</sequence>
<feature type="compositionally biased region" description="Basic and acidic residues" evidence="1">
    <location>
        <begin position="1017"/>
        <end position="1035"/>
    </location>
</feature>
<feature type="compositionally biased region" description="Basic and acidic residues" evidence="1">
    <location>
        <begin position="1912"/>
        <end position="1935"/>
    </location>
</feature>
<feature type="region of interest" description="Disordered" evidence="1">
    <location>
        <begin position="867"/>
        <end position="956"/>
    </location>
</feature>
<feature type="compositionally biased region" description="Basic and acidic residues" evidence="1">
    <location>
        <begin position="1150"/>
        <end position="1163"/>
    </location>
</feature>
<evidence type="ECO:0000313" key="3">
    <source>
        <dbReference type="Proteomes" id="UP000694871"/>
    </source>
</evidence>
<feature type="region of interest" description="Disordered" evidence="1">
    <location>
        <begin position="1557"/>
        <end position="1582"/>
    </location>
</feature>
<feature type="compositionally biased region" description="Acidic residues" evidence="1">
    <location>
        <begin position="926"/>
        <end position="935"/>
    </location>
</feature>
<feature type="compositionally biased region" description="Basic and acidic residues" evidence="1">
    <location>
        <begin position="1851"/>
        <end position="1861"/>
    </location>
</feature>
<feature type="region of interest" description="Disordered" evidence="1">
    <location>
        <begin position="1900"/>
        <end position="1983"/>
    </location>
</feature>
<feature type="compositionally biased region" description="Low complexity" evidence="1">
    <location>
        <begin position="2478"/>
        <end position="2490"/>
    </location>
</feature>
<feature type="region of interest" description="Disordered" evidence="1">
    <location>
        <begin position="1643"/>
        <end position="1663"/>
    </location>
</feature>